<evidence type="ECO:0000256" key="8">
    <source>
        <dbReference type="ARBA" id="ARBA00023136"/>
    </source>
</evidence>
<evidence type="ECO:0000256" key="4">
    <source>
        <dbReference type="ARBA" id="ARBA00022475"/>
    </source>
</evidence>
<keyword evidence="7 10" id="KW-1133">Transmembrane helix</keyword>
<evidence type="ECO:0000256" key="1">
    <source>
        <dbReference type="ARBA" id="ARBA00004429"/>
    </source>
</evidence>
<evidence type="ECO:0000256" key="7">
    <source>
        <dbReference type="ARBA" id="ARBA00022989"/>
    </source>
</evidence>
<feature type="transmembrane region" description="Helical" evidence="10">
    <location>
        <begin position="170"/>
        <end position="193"/>
    </location>
</feature>
<evidence type="ECO:0000313" key="13">
    <source>
        <dbReference type="Proteomes" id="UP000054051"/>
    </source>
</evidence>
<dbReference type="EMBL" id="CAFB01000046">
    <property type="protein sequence ID" value="CCD29728.1"/>
    <property type="molecule type" value="Genomic_DNA"/>
</dbReference>
<sequence>MRPLSSAPEASDARFAWRGADAHGRLRRGVLVAAHAADVRAVLKRQRIVAIEIIRKGAARPGRVRSAEITLFSRQLANLLQAGIPLLSALNIMAASDASAALARVVQAIARDIVQGLHFSAALARHRCFDALYCQLVAVGEASGSLAELLAQLANDRERSAAQKAKLRAALSYPAGVLLLALLITVALMIWVVPTFEQVFDGFGAALPAPTRVVLALSSATARAIAPASLAMVALCLGCSFGLRRSSALRAAFDRLLLMPPIVGPLLRQWAIARWSRALGTLLKAGTPLADAFEVMSNITGNTVFDRATHTIARAVRRGARLTDAMRAVGCFPPSVLQTVSVAEESGALDAMLNDIATLNSQQLDRRIEALAGLVEPLIIVVLGALIGGLVVALYLPIIQLGNVI</sequence>
<evidence type="ECO:0000313" key="12">
    <source>
        <dbReference type="EMBL" id="CCD29728.1"/>
    </source>
</evidence>
<dbReference type="FunFam" id="1.20.81.30:FF:000001">
    <property type="entry name" value="Type II secretion system protein F"/>
    <property type="match status" value="2"/>
</dbReference>
<evidence type="ECO:0000256" key="3">
    <source>
        <dbReference type="ARBA" id="ARBA00022448"/>
    </source>
</evidence>
<name>G2JAC7_9BURK</name>
<reference evidence="12 13" key="1">
    <citation type="submission" date="2011-08" db="EMBL/GenBank/DDBJ databases">
        <title>The genome of the obligate endobacterium of an arbuscular mycorrhizal fungus reveals an interphylum network of nutritional interactions.</title>
        <authorList>
            <person name="Ghignone S."/>
            <person name="Salvioli A."/>
            <person name="Anca I."/>
            <person name="Lumini E."/>
            <person name="Ortu G."/>
            <person name="Petiti L."/>
            <person name="Cruveiller S."/>
            <person name="Bianciotto V."/>
            <person name="Piffanelli P."/>
            <person name="Lanfranco L."/>
            <person name="Bonfante P."/>
        </authorList>
    </citation>
    <scope>NUCLEOTIDE SEQUENCE [LARGE SCALE GENOMIC DNA]</scope>
    <source>
        <strain evidence="12 13">BEG34</strain>
    </source>
</reference>
<evidence type="ECO:0000256" key="2">
    <source>
        <dbReference type="ARBA" id="ARBA00005745"/>
    </source>
</evidence>
<keyword evidence="4" id="KW-1003">Cell membrane</keyword>
<keyword evidence="6 9" id="KW-0812">Transmembrane</keyword>
<proteinExistence type="inferred from homology"/>
<keyword evidence="8 10" id="KW-0472">Membrane</keyword>
<comment type="caution">
    <text evidence="12">The sequence shown here is derived from an EMBL/GenBank/DDBJ whole genome shotgun (WGS) entry which is preliminary data.</text>
</comment>
<accession>G2JAC7</accession>
<dbReference type="RefSeq" id="WP_006682874.1">
    <property type="nucleotide sequence ID" value="NZ_CAFB01000046.1"/>
</dbReference>
<dbReference type="AlphaFoldDB" id="G2JAC7"/>
<dbReference type="Gene3D" id="1.20.81.30">
    <property type="entry name" value="Type II secretion system (T2SS), domain F"/>
    <property type="match status" value="2"/>
</dbReference>
<keyword evidence="3 9" id="KW-0813">Transport</keyword>
<evidence type="ECO:0000256" key="6">
    <source>
        <dbReference type="ARBA" id="ARBA00022692"/>
    </source>
</evidence>
<dbReference type="GO" id="GO:0005886">
    <property type="term" value="C:plasma membrane"/>
    <property type="evidence" value="ECO:0007669"/>
    <property type="project" value="UniProtKB-SubCell"/>
</dbReference>
<gene>
    <name evidence="12" type="primary">pilC</name>
    <name evidence="12" type="ORF">CAGGBEG34_290021</name>
</gene>
<dbReference type="InterPro" id="IPR018076">
    <property type="entry name" value="T2SS_GspF_dom"/>
</dbReference>
<feature type="domain" description="Type II secretion system protein GspF" evidence="11">
    <location>
        <begin position="275"/>
        <end position="397"/>
    </location>
</feature>
<protein>
    <submittedName>
        <fullName evidence="12">Type IV fimbrial assembly protein pilC</fullName>
    </submittedName>
</protein>
<evidence type="ECO:0000259" key="11">
    <source>
        <dbReference type="Pfam" id="PF00482"/>
    </source>
</evidence>
<dbReference type="GO" id="GO:0015628">
    <property type="term" value="P:protein secretion by the type II secretion system"/>
    <property type="evidence" value="ECO:0007669"/>
    <property type="project" value="TreeGrafter"/>
</dbReference>
<keyword evidence="13" id="KW-1185">Reference proteome</keyword>
<dbReference type="OrthoDB" id="9805682at2"/>
<feature type="domain" description="Type II secretion system protein GspF" evidence="11">
    <location>
        <begin position="72"/>
        <end position="194"/>
    </location>
</feature>
<dbReference type="InterPro" id="IPR042094">
    <property type="entry name" value="T2SS_GspF_sf"/>
</dbReference>
<comment type="subcellular location">
    <subcellularLocation>
        <location evidence="1 9">Cell inner membrane</location>
        <topology evidence="1 9">Multi-pass membrane protein</topology>
    </subcellularLocation>
</comment>
<dbReference type="Pfam" id="PF00482">
    <property type="entry name" value="T2SSF"/>
    <property type="match status" value="2"/>
</dbReference>
<evidence type="ECO:0000256" key="9">
    <source>
        <dbReference type="RuleBase" id="RU003923"/>
    </source>
</evidence>
<feature type="transmembrane region" description="Helical" evidence="10">
    <location>
        <begin position="371"/>
        <end position="396"/>
    </location>
</feature>
<dbReference type="InterPro" id="IPR003004">
    <property type="entry name" value="GspF/PilC"/>
</dbReference>
<dbReference type="eggNOG" id="COG1459">
    <property type="taxonomic scope" value="Bacteria"/>
</dbReference>
<dbReference type="PANTHER" id="PTHR30012">
    <property type="entry name" value="GENERAL SECRETION PATHWAY PROTEIN"/>
    <property type="match status" value="1"/>
</dbReference>
<dbReference type="PRINTS" id="PR00812">
    <property type="entry name" value="BCTERIALGSPF"/>
</dbReference>
<comment type="similarity">
    <text evidence="2 9">Belongs to the GSP F family.</text>
</comment>
<evidence type="ECO:0000256" key="5">
    <source>
        <dbReference type="ARBA" id="ARBA00022519"/>
    </source>
</evidence>
<evidence type="ECO:0000256" key="10">
    <source>
        <dbReference type="SAM" id="Phobius"/>
    </source>
</evidence>
<organism evidence="12 13">
    <name type="scientific">Candidatus Glomeribacter gigasporarum BEG34</name>
    <dbReference type="NCBI Taxonomy" id="1070319"/>
    <lineage>
        <taxon>Bacteria</taxon>
        <taxon>Pseudomonadati</taxon>
        <taxon>Pseudomonadota</taxon>
        <taxon>Betaproteobacteria</taxon>
        <taxon>Burkholderiales</taxon>
        <taxon>Burkholderiaceae</taxon>
        <taxon>Candidatus Glomeribacter</taxon>
    </lineage>
</organism>
<keyword evidence="5" id="KW-0997">Cell inner membrane</keyword>
<dbReference type="PANTHER" id="PTHR30012:SF7">
    <property type="entry name" value="PROTEIN TRANSPORT PROTEIN HOFC HOMOLOG"/>
    <property type="match status" value="1"/>
</dbReference>
<dbReference type="InterPro" id="IPR001992">
    <property type="entry name" value="T2SS_GspF/T4SS_PilC_CS"/>
</dbReference>
<feature type="transmembrane region" description="Helical" evidence="10">
    <location>
        <begin position="224"/>
        <end position="243"/>
    </location>
</feature>
<dbReference type="STRING" id="1070319.CAGGBEG34_290021"/>
<dbReference type="Proteomes" id="UP000054051">
    <property type="component" value="Unassembled WGS sequence"/>
</dbReference>
<dbReference type="PROSITE" id="PS00874">
    <property type="entry name" value="T2SP_F"/>
    <property type="match status" value="1"/>
</dbReference>